<protein>
    <submittedName>
        <fullName evidence="2">3-hydroxyacyl-[acyl-carrier-protein] dehydratase</fullName>
    </submittedName>
</protein>
<keyword evidence="1" id="KW-1133">Transmembrane helix</keyword>
<gene>
    <name evidence="2" type="ORF">SAMN04488058_101419</name>
</gene>
<keyword evidence="3" id="KW-1185">Reference proteome</keyword>
<keyword evidence="1" id="KW-0472">Membrane</keyword>
<dbReference type="AlphaFoldDB" id="A0A1H6SUE8"/>
<evidence type="ECO:0000313" key="2">
    <source>
        <dbReference type="EMBL" id="SEI71569.1"/>
    </source>
</evidence>
<dbReference type="EMBL" id="FNZA01000001">
    <property type="protein sequence ID" value="SEI71569.1"/>
    <property type="molecule type" value="Genomic_DNA"/>
</dbReference>
<organism evidence="2 3">
    <name type="scientific">Deinococcus reticulitermitis</name>
    <dbReference type="NCBI Taxonomy" id="856736"/>
    <lineage>
        <taxon>Bacteria</taxon>
        <taxon>Thermotogati</taxon>
        <taxon>Deinococcota</taxon>
        <taxon>Deinococci</taxon>
        <taxon>Deinococcales</taxon>
        <taxon>Deinococcaceae</taxon>
        <taxon>Deinococcus</taxon>
    </lineage>
</organism>
<evidence type="ECO:0000256" key="1">
    <source>
        <dbReference type="SAM" id="Phobius"/>
    </source>
</evidence>
<dbReference type="STRING" id="856736.SAMN04488058_101419"/>
<keyword evidence="1" id="KW-0812">Transmembrane</keyword>
<name>A0A1H6SUE8_9DEIO</name>
<dbReference type="Proteomes" id="UP000199223">
    <property type="component" value="Unassembled WGS sequence"/>
</dbReference>
<proteinExistence type="predicted"/>
<evidence type="ECO:0000313" key="3">
    <source>
        <dbReference type="Proteomes" id="UP000199223"/>
    </source>
</evidence>
<sequence>MGSVRRLLPALLLLAGLLLAGLALGVFAALGGSGPLWLRSLGSVALAGPGPGNFTRGLLLALLASAAFALAARRGREG</sequence>
<accession>A0A1H6SUE8</accession>
<reference evidence="3" key="1">
    <citation type="submission" date="2016-10" db="EMBL/GenBank/DDBJ databases">
        <authorList>
            <person name="Varghese N."/>
            <person name="Submissions S."/>
        </authorList>
    </citation>
    <scope>NUCLEOTIDE SEQUENCE [LARGE SCALE GENOMIC DNA]</scope>
    <source>
        <strain evidence="3">CGMCC 1.10218</strain>
    </source>
</reference>
<feature type="transmembrane region" description="Helical" evidence="1">
    <location>
        <begin position="55"/>
        <end position="72"/>
    </location>
</feature>